<reference evidence="4" key="1">
    <citation type="submission" date="2020-03" db="EMBL/GenBank/DDBJ databases">
        <title>A transcriptome and proteome of the tick Rhipicephalus microplus shaped by the genetic composition of its hosts and developmental stage.</title>
        <authorList>
            <person name="Garcia G.R."/>
            <person name="Ribeiro J.M.C."/>
            <person name="Maruyama S.R."/>
            <person name="Gardinasse L.G."/>
            <person name="Nelson K."/>
            <person name="Ferreira B.R."/>
            <person name="Andrade T.G."/>
            <person name="Santos I.K.F.M."/>
        </authorList>
    </citation>
    <scope>NUCLEOTIDE SEQUENCE</scope>
    <source>
        <strain evidence="4">NSGR</strain>
        <tissue evidence="4">Salivary glands</tissue>
    </source>
</reference>
<dbReference type="SUPFAM" id="SSF57362">
    <property type="entry name" value="BPTI-like"/>
    <property type="match status" value="1"/>
</dbReference>
<sequence length="134" mass="15388">MCSMKTGYTCCYMVLCSVIVTCVGLLLDEGHSWHNSSRERHHLMPPPPDENPPLKEEDPDKRPEKCLLQYDSGVCEEFKPSTVWLYSTTYGACMPLTYYGCMRKENWLSSCEECKKECKSDVCAEEDLEPRGEK</sequence>
<keyword evidence="2" id="KW-0472">Membrane</keyword>
<dbReference type="GO" id="GO:0004867">
    <property type="term" value="F:serine-type endopeptidase inhibitor activity"/>
    <property type="evidence" value="ECO:0007669"/>
    <property type="project" value="InterPro"/>
</dbReference>
<feature type="compositionally biased region" description="Basic and acidic residues" evidence="1">
    <location>
        <begin position="52"/>
        <end position="61"/>
    </location>
</feature>
<dbReference type="InterPro" id="IPR036880">
    <property type="entry name" value="Kunitz_BPTI_sf"/>
</dbReference>
<evidence type="ECO:0000259" key="3">
    <source>
        <dbReference type="PROSITE" id="PS50279"/>
    </source>
</evidence>
<dbReference type="Pfam" id="PF00014">
    <property type="entry name" value="Kunitz_BPTI"/>
    <property type="match status" value="1"/>
</dbReference>
<dbReference type="PROSITE" id="PS50279">
    <property type="entry name" value="BPTI_KUNITZ_2"/>
    <property type="match status" value="1"/>
</dbReference>
<feature type="transmembrane region" description="Helical" evidence="2">
    <location>
        <begin position="6"/>
        <end position="27"/>
    </location>
</feature>
<accession>A0A6G5A2R9</accession>
<organism evidence="4">
    <name type="scientific">Rhipicephalus microplus</name>
    <name type="common">Cattle tick</name>
    <name type="synonym">Boophilus microplus</name>
    <dbReference type="NCBI Taxonomy" id="6941"/>
    <lineage>
        <taxon>Eukaryota</taxon>
        <taxon>Metazoa</taxon>
        <taxon>Ecdysozoa</taxon>
        <taxon>Arthropoda</taxon>
        <taxon>Chelicerata</taxon>
        <taxon>Arachnida</taxon>
        <taxon>Acari</taxon>
        <taxon>Parasitiformes</taxon>
        <taxon>Ixodida</taxon>
        <taxon>Ixodoidea</taxon>
        <taxon>Ixodidae</taxon>
        <taxon>Rhipicephalinae</taxon>
        <taxon>Rhipicephalus</taxon>
        <taxon>Boophilus</taxon>
    </lineage>
</organism>
<evidence type="ECO:0000256" key="2">
    <source>
        <dbReference type="SAM" id="Phobius"/>
    </source>
</evidence>
<dbReference type="AlphaFoldDB" id="A0A6G5A2R9"/>
<feature type="domain" description="BPTI/Kunitz inhibitor" evidence="3">
    <location>
        <begin position="66"/>
        <end position="118"/>
    </location>
</feature>
<evidence type="ECO:0000256" key="1">
    <source>
        <dbReference type="SAM" id="MobiDB-lite"/>
    </source>
</evidence>
<evidence type="ECO:0000313" key="4">
    <source>
        <dbReference type="EMBL" id="NIE45264.1"/>
    </source>
</evidence>
<dbReference type="InterPro" id="IPR002223">
    <property type="entry name" value="Kunitz_BPTI"/>
</dbReference>
<dbReference type="Gene3D" id="4.10.410.10">
    <property type="entry name" value="Pancreatic trypsin inhibitor Kunitz domain"/>
    <property type="match status" value="1"/>
</dbReference>
<dbReference type="SMART" id="SM00131">
    <property type="entry name" value="KU"/>
    <property type="match status" value="1"/>
</dbReference>
<keyword evidence="2" id="KW-1133">Transmembrane helix</keyword>
<name>A0A6G5A2R9_RHIMP</name>
<feature type="region of interest" description="Disordered" evidence="1">
    <location>
        <begin position="36"/>
        <end position="61"/>
    </location>
</feature>
<keyword evidence="2" id="KW-0812">Transmembrane</keyword>
<dbReference type="EMBL" id="GIKN01002991">
    <property type="protein sequence ID" value="NIE45264.1"/>
    <property type="molecule type" value="Transcribed_RNA"/>
</dbReference>
<proteinExistence type="predicted"/>
<protein>
    <submittedName>
        <fullName evidence="4">Putative kunitz</fullName>
    </submittedName>
</protein>